<gene>
    <name evidence="10" type="ORF">DES41_10933</name>
</gene>
<dbReference type="CDD" id="cd00075">
    <property type="entry name" value="HATPase"/>
    <property type="match status" value="1"/>
</dbReference>
<dbReference type="GO" id="GO:0000155">
    <property type="term" value="F:phosphorelay sensor kinase activity"/>
    <property type="evidence" value="ECO:0007669"/>
    <property type="project" value="InterPro"/>
</dbReference>
<dbReference type="GO" id="GO:0005886">
    <property type="term" value="C:plasma membrane"/>
    <property type="evidence" value="ECO:0007669"/>
    <property type="project" value="UniProtKB-SubCell"/>
</dbReference>
<keyword evidence="4" id="KW-0597">Phosphoprotein</keyword>
<dbReference type="SMART" id="SM00091">
    <property type="entry name" value="PAS"/>
    <property type="match status" value="7"/>
</dbReference>
<feature type="domain" description="PAC" evidence="9">
    <location>
        <begin position="853"/>
        <end position="904"/>
    </location>
</feature>
<feature type="domain" description="PAC" evidence="9">
    <location>
        <begin position="598"/>
        <end position="648"/>
    </location>
</feature>
<feature type="domain" description="PAS" evidence="8">
    <location>
        <begin position="400"/>
        <end position="470"/>
    </location>
</feature>
<dbReference type="GO" id="GO:0006355">
    <property type="term" value="P:regulation of DNA-templated transcription"/>
    <property type="evidence" value="ECO:0007669"/>
    <property type="project" value="InterPro"/>
</dbReference>
<evidence type="ECO:0000256" key="5">
    <source>
        <dbReference type="ARBA" id="ARBA00022679"/>
    </source>
</evidence>
<dbReference type="Pfam" id="PF08448">
    <property type="entry name" value="PAS_4"/>
    <property type="match status" value="1"/>
</dbReference>
<dbReference type="SMART" id="SM00086">
    <property type="entry name" value="PAC"/>
    <property type="match status" value="7"/>
</dbReference>
<dbReference type="Proteomes" id="UP000252884">
    <property type="component" value="Unassembled WGS sequence"/>
</dbReference>
<feature type="domain" description="PAS" evidence="8">
    <location>
        <begin position="525"/>
        <end position="594"/>
    </location>
</feature>
<dbReference type="PROSITE" id="PS50113">
    <property type="entry name" value="PAC"/>
    <property type="match status" value="4"/>
</dbReference>
<proteinExistence type="predicted"/>
<dbReference type="FunFam" id="3.30.565.10:FF:000006">
    <property type="entry name" value="Sensor histidine kinase WalK"/>
    <property type="match status" value="1"/>
</dbReference>
<feature type="domain" description="Histidine kinase" evidence="7">
    <location>
        <begin position="922"/>
        <end position="1135"/>
    </location>
</feature>
<evidence type="ECO:0000256" key="3">
    <source>
        <dbReference type="ARBA" id="ARBA00012438"/>
    </source>
</evidence>
<dbReference type="InterPro" id="IPR036097">
    <property type="entry name" value="HisK_dim/P_sf"/>
</dbReference>
<sequence>MRYAGPPQNGFVPTMRADSAAPSAATGFAAQLIAHARDGVLASDAAGRVVECNPAAERLLGWPRSEALGQPLAALLVPLHADELHASGLQAYLRSGEMRGLDGLLELDVLRRDGWAITLELSVFALPGEGMAGLFLRDVSERQSTQRALRQSETRYRALVEHLGQGMAVIQHGRVAFWNARALAVMRLQAADVEGADYLQWLHPDDRGLAAVRQQARQRGDKAAHRYELRRLLPGGELRWLDVHATVVPWGGEPATMVFFSDITEAKATRAALLASEERFRAVLEHLSEGMVVVQDEKVVYANPRAAQIVDMPLAQMQQIGFLTRVHPDDQALVLERQRQRLAGGSPPDHYELRLLLPGGVVRWIAIGVAVVPWGGAPAALIFFTDITEHKAMTEEIRVSEQRMRAVVEHAGEGTMVVIETDKPVFVNLRALEILRMTHAELDQRGYLQLLHPDDRAMVVDRRRRRLAGEPVESRYEVRLLDSDGVQRWIEMGTTIVPWSGQRATLTFFTDITDRKMMLEALHRSEERYRAVVEHVGEGMVVVQDDRFVFLNERALQIARRTRRELLGQSIVNAVHPEDRAMVAERQRQRVSGEPVPDRYELRLRHADGSTTWIEIGVTQVPWEGKSASLGFFSDVSRRKALEARLRETLAERETILENSRVGIAFLTQDRQLRWANRAMGRIFRTDRALRSAPNWGEVAFESLFPTPDDHVRSSAAIDARMAAQQPYEAELQLRRRDGALFWASVTGTAVSSSDATRGTVWTVMDVTERKELEVALQRTLSEREAIFASVLVGIAFNVNRHIRWVNDKFLEIMGYSREELSGQPSRMLYPDEESYQREGALTAEHLRRDGHYTSERQMVRKNGERIWVQLAGRCVFGKNPEAGAIWTFLDITDRKRAEDDIRAALVRQQELNVLRSRFVAMTSHEFRTPLATILSSAELIAHYGERMEVGEQQEVLQGIVSGVQRMTGMLDRMLLIGRADAQMLDCRPQPLDLAALCRHCAEEVRSQYPERAADIVVEYRCASPEGQFDERLLRHVLGNLLSNAVKYSPQGGQVRLRVHDQAARRVFEVSDHGIGIPLGEQAHLFETFHRASNVGAIPGTGLGLAIAKKAVEAHGGSIEVLSEAGQGCCFRVLL</sequence>
<keyword evidence="11" id="KW-1185">Reference proteome</keyword>
<dbReference type="Pfam" id="PF00512">
    <property type="entry name" value="HisKA"/>
    <property type="match status" value="1"/>
</dbReference>
<dbReference type="Pfam" id="PF08447">
    <property type="entry name" value="PAS_3"/>
    <property type="match status" value="1"/>
</dbReference>
<dbReference type="InterPro" id="IPR003594">
    <property type="entry name" value="HATPase_dom"/>
</dbReference>
<dbReference type="Gene3D" id="1.10.287.130">
    <property type="match status" value="1"/>
</dbReference>
<evidence type="ECO:0000259" key="7">
    <source>
        <dbReference type="PROSITE" id="PS50109"/>
    </source>
</evidence>
<dbReference type="InterPro" id="IPR036890">
    <property type="entry name" value="HATPase_C_sf"/>
</dbReference>
<dbReference type="EC" id="2.7.13.3" evidence="3"/>
<dbReference type="PANTHER" id="PTHR43304">
    <property type="entry name" value="PHYTOCHROME-LIKE PROTEIN CPH1"/>
    <property type="match status" value="1"/>
</dbReference>
<evidence type="ECO:0000313" key="11">
    <source>
        <dbReference type="Proteomes" id="UP000252884"/>
    </source>
</evidence>
<dbReference type="Pfam" id="PF00989">
    <property type="entry name" value="PAS"/>
    <property type="match status" value="4"/>
</dbReference>
<feature type="domain" description="PAC" evidence="9">
    <location>
        <begin position="728"/>
        <end position="779"/>
    </location>
</feature>
<dbReference type="InterPro" id="IPR013767">
    <property type="entry name" value="PAS_fold"/>
</dbReference>
<dbReference type="InterPro" id="IPR000014">
    <property type="entry name" value="PAS"/>
</dbReference>
<dbReference type="SUPFAM" id="SSF55874">
    <property type="entry name" value="ATPase domain of HSP90 chaperone/DNA topoisomerase II/histidine kinase"/>
    <property type="match status" value="1"/>
</dbReference>
<dbReference type="SMART" id="SM00387">
    <property type="entry name" value="HATPase_c"/>
    <property type="match status" value="1"/>
</dbReference>
<dbReference type="Gene3D" id="3.30.565.10">
    <property type="entry name" value="Histidine kinase-like ATPase, C-terminal domain"/>
    <property type="match status" value="1"/>
</dbReference>
<dbReference type="InterPro" id="IPR013656">
    <property type="entry name" value="PAS_4"/>
</dbReference>
<evidence type="ECO:0000256" key="6">
    <source>
        <dbReference type="ARBA" id="ARBA00022777"/>
    </source>
</evidence>
<dbReference type="InterPro" id="IPR005467">
    <property type="entry name" value="His_kinase_dom"/>
</dbReference>
<keyword evidence="5" id="KW-0808">Transferase</keyword>
<dbReference type="EMBL" id="QPJK01000009">
    <property type="protein sequence ID" value="RCW67310.1"/>
    <property type="molecule type" value="Genomic_DNA"/>
</dbReference>
<dbReference type="SMART" id="SM00388">
    <property type="entry name" value="HisKA"/>
    <property type="match status" value="1"/>
</dbReference>
<comment type="subcellular location">
    <subcellularLocation>
        <location evidence="2">Cell inner membrane</location>
        <topology evidence="2">Multi-pass membrane protein</topology>
    </subcellularLocation>
</comment>
<reference evidence="10 11" key="1">
    <citation type="submission" date="2018-07" db="EMBL/GenBank/DDBJ databases">
        <title>Genomic Encyclopedia of Type Strains, Phase IV (KMG-IV): sequencing the most valuable type-strain genomes for metagenomic binning, comparative biology and taxonomic classification.</title>
        <authorList>
            <person name="Goeker M."/>
        </authorList>
    </citation>
    <scope>NUCLEOTIDE SEQUENCE [LARGE SCALE GENOMIC DNA]</scope>
    <source>
        <strain evidence="10 11">DSM 21634</strain>
    </source>
</reference>
<evidence type="ECO:0000313" key="10">
    <source>
        <dbReference type="EMBL" id="RCW67310.1"/>
    </source>
</evidence>
<dbReference type="InterPro" id="IPR004358">
    <property type="entry name" value="Sig_transdc_His_kin-like_C"/>
</dbReference>
<keyword evidence="6" id="KW-0418">Kinase</keyword>
<comment type="caution">
    <text evidence="10">The sequence shown here is derived from an EMBL/GenBank/DDBJ whole genome shotgun (WGS) entry which is preliminary data.</text>
</comment>
<dbReference type="PROSITE" id="PS50112">
    <property type="entry name" value="PAS"/>
    <property type="match status" value="4"/>
</dbReference>
<name>A0A368XH36_9BURK</name>
<dbReference type="Pfam" id="PF13426">
    <property type="entry name" value="PAS_9"/>
    <property type="match status" value="1"/>
</dbReference>
<comment type="catalytic activity">
    <reaction evidence="1">
        <text>ATP + protein L-histidine = ADP + protein N-phospho-L-histidine.</text>
        <dbReference type="EC" id="2.7.13.3"/>
    </reaction>
</comment>
<dbReference type="InterPro" id="IPR001610">
    <property type="entry name" value="PAC"/>
</dbReference>
<dbReference type="PRINTS" id="PR00344">
    <property type="entry name" value="BCTRLSENSOR"/>
</dbReference>
<evidence type="ECO:0000256" key="4">
    <source>
        <dbReference type="ARBA" id="ARBA00022553"/>
    </source>
</evidence>
<dbReference type="NCBIfam" id="TIGR00229">
    <property type="entry name" value="sensory_box"/>
    <property type="match status" value="7"/>
</dbReference>
<dbReference type="PROSITE" id="PS50109">
    <property type="entry name" value="HIS_KIN"/>
    <property type="match status" value="1"/>
</dbReference>
<dbReference type="SUPFAM" id="SSF55785">
    <property type="entry name" value="PYP-like sensor domain (PAS domain)"/>
    <property type="match status" value="7"/>
</dbReference>
<dbReference type="Pfam" id="PF02518">
    <property type="entry name" value="HATPase_c"/>
    <property type="match status" value="1"/>
</dbReference>
<evidence type="ECO:0000256" key="2">
    <source>
        <dbReference type="ARBA" id="ARBA00004429"/>
    </source>
</evidence>
<evidence type="ECO:0000256" key="1">
    <source>
        <dbReference type="ARBA" id="ARBA00000085"/>
    </source>
</evidence>
<evidence type="ECO:0000259" key="8">
    <source>
        <dbReference type="PROSITE" id="PS50112"/>
    </source>
</evidence>
<dbReference type="InterPro" id="IPR000700">
    <property type="entry name" value="PAS-assoc_C"/>
</dbReference>
<protein>
    <recommendedName>
        <fullName evidence="3">histidine kinase</fullName>
        <ecNumber evidence="3">2.7.13.3</ecNumber>
    </recommendedName>
</protein>
<dbReference type="InterPro" id="IPR003661">
    <property type="entry name" value="HisK_dim/P_dom"/>
</dbReference>
<dbReference type="InterPro" id="IPR013655">
    <property type="entry name" value="PAS_fold_3"/>
</dbReference>
<dbReference type="Gene3D" id="3.30.450.20">
    <property type="entry name" value="PAS domain"/>
    <property type="match status" value="7"/>
</dbReference>
<evidence type="ECO:0000259" key="9">
    <source>
        <dbReference type="PROSITE" id="PS50113"/>
    </source>
</evidence>
<dbReference type="AlphaFoldDB" id="A0A368XH36"/>
<feature type="domain" description="PAC" evidence="9">
    <location>
        <begin position="474"/>
        <end position="524"/>
    </location>
</feature>
<feature type="domain" description="PAS" evidence="8">
    <location>
        <begin position="25"/>
        <end position="96"/>
    </location>
</feature>
<dbReference type="OrthoDB" id="8807260at2"/>
<dbReference type="CDD" id="cd00130">
    <property type="entry name" value="PAS"/>
    <property type="match status" value="7"/>
</dbReference>
<dbReference type="InterPro" id="IPR052162">
    <property type="entry name" value="Sensor_kinase/Photoreceptor"/>
</dbReference>
<dbReference type="SUPFAM" id="SSF47384">
    <property type="entry name" value="Homodimeric domain of signal transducing histidine kinase"/>
    <property type="match status" value="1"/>
</dbReference>
<organism evidence="10 11">
    <name type="scientific">Pseudorhodoferax soli</name>
    <dbReference type="NCBI Taxonomy" id="545864"/>
    <lineage>
        <taxon>Bacteria</taxon>
        <taxon>Pseudomonadati</taxon>
        <taxon>Pseudomonadota</taxon>
        <taxon>Betaproteobacteria</taxon>
        <taxon>Burkholderiales</taxon>
        <taxon>Comamonadaceae</taxon>
    </lineage>
</organism>
<dbReference type="PANTHER" id="PTHR43304:SF1">
    <property type="entry name" value="PAC DOMAIN-CONTAINING PROTEIN"/>
    <property type="match status" value="1"/>
</dbReference>
<feature type="domain" description="PAS" evidence="8">
    <location>
        <begin position="795"/>
        <end position="850"/>
    </location>
</feature>
<accession>A0A368XH36</accession>
<dbReference type="InterPro" id="IPR035965">
    <property type="entry name" value="PAS-like_dom_sf"/>
</dbReference>
<dbReference type="CDD" id="cd00082">
    <property type="entry name" value="HisKA"/>
    <property type="match status" value="1"/>
</dbReference>